<keyword evidence="7" id="KW-1185">Reference proteome</keyword>
<dbReference type="InterPro" id="IPR006145">
    <property type="entry name" value="PsdUridine_synth_RsuA/RluA"/>
</dbReference>
<dbReference type="InterPro" id="IPR020103">
    <property type="entry name" value="PsdUridine_synth_cat_dom_sf"/>
</dbReference>
<dbReference type="AlphaFoldDB" id="A0A7W8H8H5"/>
<proteinExistence type="inferred from homology"/>
<dbReference type="SUPFAM" id="SSF55174">
    <property type="entry name" value="Alpha-L RNA-binding motif"/>
    <property type="match status" value="1"/>
</dbReference>
<dbReference type="CDD" id="cd00165">
    <property type="entry name" value="S4"/>
    <property type="match status" value="1"/>
</dbReference>
<keyword evidence="3" id="KW-0694">RNA-binding</keyword>
<dbReference type="GO" id="GO:0003723">
    <property type="term" value="F:RNA binding"/>
    <property type="evidence" value="ECO:0007669"/>
    <property type="project" value="UniProtKB-KW"/>
</dbReference>
<gene>
    <name evidence="6" type="ORF">HNP82_000924</name>
</gene>
<dbReference type="Gene3D" id="3.30.70.1560">
    <property type="entry name" value="Alpha-L RNA-binding motif"/>
    <property type="match status" value="1"/>
</dbReference>
<keyword evidence="2 4" id="KW-0413">Isomerase</keyword>
<protein>
    <recommendedName>
        <fullName evidence="4">Pseudouridine synthase</fullName>
        <ecNumber evidence="4">5.4.99.-</ecNumber>
    </recommendedName>
</protein>
<evidence type="ECO:0000256" key="1">
    <source>
        <dbReference type="ARBA" id="ARBA00008348"/>
    </source>
</evidence>
<dbReference type="EC" id="5.4.99.-" evidence="4"/>
<dbReference type="PROSITE" id="PS01149">
    <property type="entry name" value="PSI_RSU"/>
    <property type="match status" value="1"/>
</dbReference>
<evidence type="ECO:0000256" key="4">
    <source>
        <dbReference type="RuleBase" id="RU003887"/>
    </source>
</evidence>
<dbReference type="SUPFAM" id="SSF55120">
    <property type="entry name" value="Pseudouridine synthase"/>
    <property type="match status" value="1"/>
</dbReference>
<dbReference type="EMBL" id="JACHFW010000002">
    <property type="protein sequence ID" value="MBB5263826.1"/>
    <property type="molecule type" value="Genomic_DNA"/>
</dbReference>
<dbReference type="PROSITE" id="PS50889">
    <property type="entry name" value="S4"/>
    <property type="match status" value="1"/>
</dbReference>
<evidence type="ECO:0000256" key="2">
    <source>
        <dbReference type="ARBA" id="ARBA00023235"/>
    </source>
</evidence>
<evidence type="ECO:0000256" key="3">
    <source>
        <dbReference type="PROSITE-ProRule" id="PRU00182"/>
    </source>
</evidence>
<comment type="caution">
    <text evidence="6">The sequence shown here is derived from an EMBL/GenBank/DDBJ whole genome shotgun (WGS) entry which is preliminary data.</text>
</comment>
<organism evidence="6 7">
    <name type="scientific">Catenibacillus scindens</name>
    <dbReference type="NCBI Taxonomy" id="673271"/>
    <lineage>
        <taxon>Bacteria</taxon>
        <taxon>Bacillati</taxon>
        <taxon>Bacillota</taxon>
        <taxon>Clostridia</taxon>
        <taxon>Lachnospirales</taxon>
        <taxon>Lachnospiraceae</taxon>
        <taxon>Catenibacillus</taxon>
    </lineage>
</organism>
<dbReference type="InterPro" id="IPR050343">
    <property type="entry name" value="RsuA_PseudoU_synthase"/>
</dbReference>
<dbReference type="SMART" id="SM00363">
    <property type="entry name" value="S4"/>
    <property type="match status" value="1"/>
</dbReference>
<dbReference type="NCBIfam" id="TIGR00093">
    <property type="entry name" value="pseudouridine synthase"/>
    <property type="match status" value="1"/>
</dbReference>
<dbReference type="InterPro" id="IPR020094">
    <property type="entry name" value="TruA/RsuA/RluB/E/F_N"/>
</dbReference>
<dbReference type="InterPro" id="IPR000748">
    <property type="entry name" value="PsdUridine_synth_RsuA/RluB/E/F"/>
</dbReference>
<dbReference type="PANTHER" id="PTHR47683:SF2">
    <property type="entry name" value="RNA-BINDING S4 DOMAIN-CONTAINING PROTEIN"/>
    <property type="match status" value="1"/>
</dbReference>
<evidence type="ECO:0000313" key="7">
    <source>
        <dbReference type="Proteomes" id="UP000543642"/>
    </source>
</evidence>
<dbReference type="InterPro" id="IPR002942">
    <property type="entry name" value="S4_RNA-bd"/>
</dbReference>
<sequence>MEEIQKMRLNKYLSAQGICSRREADEWIAGKKITVDGHIASMGEKVTGQENIEIDGRPIKNEEKEHIYIALNKPRGIVCTTKNDKDNVIDFLGLDRRVFPVGRLDKDSEGLLLLTSDGDIVNRIMKAANRHEKEYVVKVNRPLGRDFVKRMSGGLYLEDLNVTTRPCRVHPLGKDTFKIILTQGLNRQIRRMCQCLGYRVVTLKRIRIMNISLGELPTGQWRYLEKRELEILKSRL</sequence>
<name>A0A7W8H8H5_9FIRM</name>
<dbReference type="InterPro" id="IPR018496">
    <property type="entry name" value="PsdUridine_synth_RsuA/RluB_CS"/>
</dbReference>
<dbReference type="RefSeq" id="WP_183771960.1">
    <property type="nucleotide sequence ID" value="NZ_JACHFW010000002.1"/>
</dbReference>
<dbReference type="Pfam" id="PF00849">
    <property type="entry name" value="PseudoU_synth_2"/>
    <property type="match status" value="1"/>
</dbReference>
<comment type="similarity">
    <text evidence="1 4">Belongs to the pseudouridine synthase RsuA family.</text>
</comment>
<dbReference type="Proteomes" id="UP000543642">
    <property type="component" value="Unassembled WGS sequence"/>
</dbReference>
<dbReference type="PANTHER" id="PTHR47683">
    <property type="entry name" value="PSEUDOURIDINE SYNTHASE FAMILY PROTEIN-RELATED"/>
    <property type="match status" value="1"/>
</dbReference>
<reference evidence="6 7" key="1">
    <citation type="submission" date="2020-08" db="EMBL/GenBank/DDBJ databases">
        <title>Genomic Encyclopedia of Type Strains, Phase IV (KMG-IV): sequencing the most valuable type-strain genomes for metagenomic binning, comparative biology and taxonomic classification.</title>
        <authorList>
            <person name="Goeker M."/>
        </authorList>
    </citation>
    <scope>NUCLEOTIDE SEQUENCE [LARGE SCALE GENOMIC DNA]</scope>
    <source>
        <strain evidence="6 7">DSM 106146</strain>
    </source>
</reference>
<dbReference type="FunFam" id="3.10.290.10:FF:000003">
    <property type="entry name" value="Pseudouridine synthase"/>
    <property type="match status" value="1"/>
</dbReference>
<evidence type="ECO:0000259" key="5">
    <source>
        <dbReference type="SMART" id="SM00363"/>
    </source>
</evidence>
<dbReference type="InterPro" id="IPR042092">
    <property type="entry name" value="PsdUridine_s_RsuA/RluB/E/F_cat"/>
</dbReference>
<dbReference type="GO" id="GO:0000455">
    <property type="term" value="P:enzyme-directed rRNA pseudouridine synthesis"/>
    <property type="evidence" value="ECO:0007669"/>
    <property type="project" value="UniProtKB-ARBA"/>
</dbReference>
<accession>A0A7W8H8H5</accession>
<dbReference type="GO" id="GO:0120159">
    <property type="term" value="F:rRNA pseudouridine synthase activity"/>
    <property type="evidence" value="ECO:0007669"/>
    <property type="project" value="UniProtKB-ARBA"/>
</dbReference>
<dbReference type="Gene3D" id="3.10.290.10">
    <property type="entry name" value="RNA-binding S4 domain"/>
    <property type="match status" value="1"/>
</dbReference>
<evidence type="ECO:0000313" key="6">
    <source>
        <dbReference type="EMBL" id="MBB5263826.1"/>
    </source>
</evidence>
<dbReference type="Gene3D" id="3.30.70.580">
    <property type="entry name" value="Pseudouridine synthase I, catalytic domain, N-terminal subdomain"/>
    <property type="match status" value="1"/>
</dbReference>
<feature type="domain" description="RNA-binding S4" evidence="5">
    <location>
        <begin position="7"/>
        <end position="63"/>
    </location>
</feature>
<dbReference type="InterPro" id="IPR036986">
    <property type="entry name" value="S4_RNA-bd_sf"/>
</dbReference>
<dbReference type="Pfam" id="PF01479">
    <property type="entry name" value="S4"/>
    <property type="match status" value="1"/>
</dbReference>